<dbReference type="EMBL" id="PDUG01000003">
    <property type="protein sequence ID" value="PIC39647.1"/>
    <property type="molecule type" value="Genomic_DNA"/>
</dbReference>
<dbReference type="AlphaFoldDB" id="A0A2G5UJC6"/>
<dbReference type="InterPro" id="IPR012885">
    <property type="entry name" value="F-box_Sdz-33"/>
</dbReference>
<keyword evidence="3" id="KW-1185">Reference proteome</keyword>
<reference evidence="3" key="1">
    <citation type="submission" date="2017-10" db="EMBL/GenBank/DDBJ databases">
        <title>Rapid genome shrinkage in a self-fertile nematode reveals novel sperm competition proteins.</title>
        <authorList>
            <person name="Yin D."/>
            <person name="Schwarz E.M."/>
            <person name="Thomas C.G."/>
            <person name="Felde R.L."/>
            <person name="Korf I.F."/>
            <person name="Cutter A.D."/>
            <person name="Schartner C.M."/>
            <person name="Ralston E.J."/>
            <person name="Meyer B.J."/>
            <person name="Haag E.S."/>
        </authorList>
    </citation>
    <scope>NUCLEOTIDE SEQUENCE [LARGE SCALE GENOMIC DNA]</scope>
    <source>
        <strain evidence="3">JU1422</strain>
    </source>
</reference>
<proteinExistence type="predicted"/>
<comment type="caution">
    <text evidence="2">The sequence shown here is derived from an EMBL/GenBank/DDBJ whole genome shotgun (WGS) entry which is preliminary data.</text>
</comment>
<name>A0A2G5UJC6_9PELO</name>
<organism evidence="2 3">
    <name type="scientific">Caenorhabditis nigoni</name>
    <dbReference type="NCBI Taxonomy" id="1611254"/>
    <lineage>
        <taxon>Eukaryota</taxon>
        <taxon>Metazoa</taxon>
        <taxon>Ecdysozoa</taxon>
        <taxon>Nematoda</taxon>
        <taxon>Chromadorea</taxon>
        <taxon>Rhabditida</taxon>
        <taxon>Rhabditina</taxon>
        <taxon>Rhabditomorpha</taxon>
        <taxon>Rhabditoidea</taxon>
        <taxon>Rhabditidae</taxon>
        <taxon>Peloderinae</taxon>
        <taxon>Caenorhabditis</taxon>
    </lineage>
</organism>
<sequence length="247" mass="28818">MAKKRRAAFLSMLTYQFQNLVNQDGFGDMKKKFKTFIWSNQGKGIGEWVRHLCSIFRCEYYEASFDIGQIRFDMQSLWNAFPKLNRAVIKVGPNKIDIQSFQYVSRALLPLVENVELNLHENLSIEHIGMANLEELKIDCPGSPNFDDLSIWNVERCIIETERFSLRSLNRFFKLWKKGSNPKLKYLKVLGEAEEDRNVLMKGLQAEGAEKVESKWKYTIQNCYGIRASIRMHILTSLFNVKFTVLN</sequence>
<dbReference type="Proteomes" id="UP000230233">
    <property type="component" value="Chromosome III"/>
</dbReference>
<feature type="domain" description="Sdz-33 F-box" evidence="1">
    <location>
        <begin position="125"/>
        <end position="189"/>
    </location>
</feature>
<dbReference type="InterPro" id="IPR053222">
    <property type="entry name" value="Zygotic_Embryogenesis-Asso"/>
</dbReference>
<accession>A0A2G5UJC6</accession>
<evidence type="ECO:0000313" key="2">
    <source>
        <dbReference type="EMBL" id="PIC39647.1"/>
    </source>
</evidence>
<dbReference type="PANTHER" id="PTHR22899:SF0">
    <property type="entry name" value="F-BOX ASSOCIATED DOMAIN-CONTAINING PROTEIN-RELATED"/>
    <property type="match status" value="1"/>
</dbReference>
<evidence type="ECO:0000259" key="1">
    <source>
        <dbReference type="Pfam" id="PF07735"/>
    </source>
</evidence>
<gene>
    <name evidence="2" type="primary">Cnig_chr_III.g11268</name>
    <name evidence="2" type="ORF">B9Z55_011268</name>
</gene>
<dbReference type="Pfam" id="PF07735">
    <property type="entry name" value="FBA_2"/>
    <property type="match status" value="1"/>
</dbReference>
<evidence type="ECO:0000313" key="3">
    <source>
        <dbReference type="Proteomes" id="UP000230233"/>
    </source>
</evidence>
<dbReference type="PANTHER" id="PTHR22899">
    <property type="entry name" value="CYCLIN-RELATED F-BOX FAMILY"/>
    <property type="match status" value="1"/>
</dbReference>
<protein>
    <recommendedName>
        <fullName evidence="1">Sdz-33 F-box domain-containing protein</fullName>
    </recommendedName>
</protein>